<comment type="caution">
    <text evidence="1">The sequence shown here is derived from an EMBL/GenBank/DDBJ whole genome shotgun (WGS) entry which is preliminary data.</text>
</comment>
<dbReference type="RefSeq" id="WP_196154172.1">
    <property type="nucleotide sequence ID" value="NZ_JADMLG010000035.1"/>
</dbReference>
<organism evidence="1 2">
    <name type="scientific">Nocardia bovistercoris</name>
    <dbReference type="NCBI Taxonomy" id="2785916"/>
    <lineage>
        <taxon>Bacteria</taxon>
        <taxon>Bacillati</taxon>
        <taxon>Actinomycetota</taxon>
        <taxon>Actinomycetes</taxon>
        <taxon>Mycobacteriales</taxon>
        <taxon>Nocardiaceae</taxon>
        <taxon>Nocardia</taxon>
    </lineage>
</organism>
<dbReference type="AlphaFoldDB" id="A0A931IKA6"/>
<protein>
    <submittedName>
        <fullName evidence="1">Uncharacterized protein</fullName>
    </submittedName>
</protein>
<proteinExistence type="predicted"/>
<keyword evidence="2" id="KW-1185">Reference proteome</keyword>
<name>A0A931IKA6_9NOCA</name>
<sequence>MRVVADRSELRSILERATGIDGKEHDRYATIHFVHGVIAAQRMSMWVEDDTVILGSWIGELKKRYSAFYSNTAAVEGLLDLADHGWKVRANLYLAYFRCPPLQRWYPKMLLSAEDYVHRWTGDLSPAGRKSVKSKCVV</sequence>
<reference evidence="1" key="1">
    <citation type="submission" date="2020-11" db="EMBL/GenBank/DDBJ databases">
        <title>Nocardia NEAU-351.nov., a novel actinomycete isolated from the cow dung.</title>
        <authorList>
            <person name="Zhang X."/>
        </authorList>
    </citation>
    <scope>NUCLEOTIDE SEQUENCE</scope>
    <source>
        <strain evidence="1">NEAU-351</strain>
    </source>
</reference>
<evidence type="ECO:0000313" key="1">
    <source>
        <dbReference type="EMBL" id="MBH0781891.1"/>
    </source>
</evidence>
<gene>
    <name evidence="1" type="ORF">IT779_37035</name>
</gene>
<dbReference type="EMBL" id="JADMLG010000035">
    <property type="protein sequence ID" value="MBH0781891.1"/>
    <property type="molecule type" value="Genomic_DNA"/>
</dbReference>
<accession>A0A931IKA6</accession>
<dbReference type="Proteomes" id="UP000655751">
    <property type="component" value="Unassembled WGS sequence"/>
</dbReference>
<evidence type="ECO:0000313" key="2">
    <source>
        <dbReference type="Proteomes" id="UP000655751"/>
    </source>
</evidence>